<feature type="signal peptide" evidence="1">
    <location>
        <begin position="1"/>
        <end position="36"/>
    </location>
</feature>
<dbReference type="Proteomes" id="UP000585614">
    <property type="component" value="Unassembled WGS sequence"/>
</dbReference>
<accession>A0A7J7VEK3</accession>
<sequence>MEPASALMSLPLRLRRGHSLRSLLLSLAALSSCVLPSPTSLPACVALPTGSHIPSYTAPHTLTSPFCWAWALPWAHPHFHRAPSPAPPRRPPLFSFVQKPLVPCTSREQLPCPLPLPSSGSHQPFHQHPSPVTVIQYFGT</sequence>
<dbReference type="EMBL" id="JACAGC010000013">
    <property type="protein sequence ID" value="KAF6323438.1"/>
    <property type="molecule type" value="Genomic_DNA"/>
</dbReference>
<reference evidence="2 3" key="1">
    <citation type="journal article" date="2020" name="Nature">
        <title>Six reference-quality genomes reveal evolution of bat adaptations.</title>
        <authorList>
            <person name="Jebb D."/>
            <person name="Huang Z."/>
            <person name="Pippel M."/>
            <person name="Hughes G.M."/>
            <person name="Lavrichenko K."/>
            <person name="Devanna P."/>
            <person name="Winkler S."/>
            <person name="Jermiin L.S."/>
            <person name="Skirmuntt E.C."/>
            <person name="Katzourakis A."/>
            <person name="Burkitt-Gray L."/>
            <person name="Ray D.A."/>
            <person name="Sullivan K.A.M."/>
            <person name="Roscito J.G."/>
            <person name="Kirilenko B.M."/>
            <person name="Davalos L.M."/>
            <person name="Corthals A.P."/>
            <person name="Power M.L."/>
            <person name="Jones G."/>
            <person name="Ransome R.D."/>
            <person name="Dechmann D.K.N."/>
            <person name="Locatelli A.G."/>
            <person name="Puechmaille S.J."/>
            <person name="Fedrigo O."/>
            <person name="Jarvis E.D."/>
            <person name="Hiller M."/>
            <person name="Vernes S.C."/>
            <person name="Myers E.W."/>
            <person name="Teeling E.C."/>
        </authorList>
    </citation>
    <scope>NUCLEOTIDE SEQUENCE [LARGE SCALE GENOMIC DNA]</scope>
    <source>
        <strain evidence="2">MRhiFer1</strain>
        <tissue evidence="2">Lung</tissue>
    </source>
</reference>
<evidence type="ECO:0000313" key="2">
    <source>
        <dbReference type="EMBL" id="KAF6323438.1"/>
    </source>
</evidence>
<feature type="chain" id="PRO_5029464028" evidence="1">
    <location>
        <begin position="37"/>
        <end position="140"/>
    </location>
</feature>
<keyword evidence="1" id="KW-0732">Signal</keyword>
<dbReference type="AlphaFoldDB" id="A0A7J7VEK3"/>
<protein>
    <submittedName>
        <fullName evidence="2">Uncharacterized protein</fullName>
    </submittedName>
</protein>
<evidence type="ECO:0000313" key="3">
    <source>
        <dbReference type="Proteomes" id="UP000585614"/>
    </source>
</evidence>
<comment type="caution">
    <text evidence="2">The sequence shown here is derived from an EMBL/GenBank/DDBJ whole genome shotgun (WGS) entry which is preliminary data.</text>
</comment>
<evidence type="ECO:0000256" key="1">
    <source>
        <dbReference type="SAM" id="SignalP"/>
    </source>
</evidence>
<organism evidence="2 3">
    <name type="scientific">Rhinolophus ferrumequinum</name>
    <name type="common">Greater horseshoe bat</name>
    <dbReference type="NCBI Taxonomy" id="59479"/>
    <lineage>
        <taxon>Eukaryota</taxon>
        <taxon>Metazoa</taxon>
        <taxon>Chordata</taxon>
        <taxon>Craniata</taxon>
        <taxon>Vertebrata</taxon>
        <taxon>Euteleostomi</taxon>
        <taxon>Mammalia</taxon>
        <taxon>Eutheria</taxon>
        <taxon>Laurasiatheria</taxon>
        <taxon>Chiroptera</taxon>
        <taxon>Yinpterochiroptera</taxon>
        <taxon>Rhinolophoidea</taxon>
        <taxon>Rhinolophidae</taxon>
        <taxon>Rhinolophinae</taxon>
        <taxon>Rhinolophus</taxon>
    </lineage>
</organism>
<gene>
    <name evidence="2" type="ORF">mRhiFer1_008410</name>
</gene>
<name>A0A7J7VEK3_RHIFE</name>
<proteinExistence type="predicted"/>